<evidence type="ECO:0000313" key="2">
    <source>
        <dbReference type="Proteomes" id="UP000185809"/>
    </source>
</evidence>
<accession>A0A1F6X180</accession>
<comment type="caution">
    <text evidence="1">The sequence shown here is derived from an EMBL/GenBank/DDBJ whole genome shotgun (WGS) entry which is preliminary data.</text>
</comment>
<name>A0A1F6X180_9BACT</name>
<evidence type="ECO:0000313" key="1">
    <source>
        <dbReference type="EMBL" id="OGI87785.1"/>
    </source>
</evidence>
<organism evidence="1 2">
    <name type="scientific">Candidatus Nomurabacteria bacterium RIFCSPLOWO2_01_FULL_33_24</name>
    <dbReference type="NCBI Taxonomy" id="1801765"/>
    <lineage>
        <taxon>Bacteria</taxon>
        <taxon>Candidatus Nomuraibacteriota</taxon>
    </lineage>
</organism>
<sequence>MVKTGIVNKAVKKRLTFHEAKEALKNIKNILTKEQFLFSGAILQESKASGFYGVVSFNCKSTSKKAHEFLIFMGFPKSKTSCSKGKIRLFQLIPDKIIHPKKKQSDQFLKGKTFLQTKITEVEEKKEVPSPKNKREKIPADSKTFEYAKMVENLIGNIFKKYSIPIIWSSNVTQKDSKTTDSKKFRFSKKSLVVRAKKALRRAGFDDISVADNSQPATSLKEEIHEIEVLLIMPTEKGEKNNLTPDLEIVEMDEKKEQIFSPSEYSPKKILQITGKMRAMQILDIIENKLNIKSFGESINSYLSGKLVSYKTGYIRLKFKIVNPNDFSVQSVFEFFRQQKFGAFIKNDFLYISLWEGPYLIINSPNKLKKEINMEKKENPIIPSLYEARKMIRDIVRKSTFRFNLAFPVFDFSKNNKKDIGIAMKFSNREELEQVKTLFDENLFKVISNSESLLLKVLWLFEVNLPKIPQEKKGYPLKDEIIRGKNSNELITILKDIVNKERIKLSRPIRIFSRGIKMRTFRTGSAYRLKNILIKKGFDARIAKTKGIIGKELIVNIILPTTMTTTRQRGKAVIIPIKSQKKDKKARKKRNSPRTESVLVKSIKEAIKNDRELQEEILTIIDQDLIEKISPPPLVPDPMVFLKNIFKKAKENNFFISFELGVIKFLKSSGIVTSEVTGPELENFLKEVTKMSY</sequence>
<dbReference type="Proteomes" id="UP000185809">
    <property type="component" value="Unassembled WGS sequence"/>
</dbReference>
<dbReference type="EMBL" id="MFUP01000008">
    <property type="protein sequence ID" value="OGI87785.1"/>
    <property type="molecule type" value="Genomic_DNA"/>
</dbReference>
<protein>
    <submittedName>
        <fullName evidence="1">Uncharacterized protein</fullName>
    </submittedName>
</protein>
<dbReference type="AlphaFoldDB" id="A0A1F6X180"/>
<gene>
    <name evidence="1" type="ORF">A2995_00710</name>
</gene>
<reference evidence="1 2" key="1">
    <citation type="journal article" date="2016" name="Nat. Commun.">
        <title>Thousands of microbial genomes shed light on interconnected biogeochemical processes in an aquifer system.</title>
        <authorList>
            <person name="Anantharaman K."/>
            <person name="Brown C.T."/>
            <person name="Hug L.A."/>
            <person name="Sharon I."/>
            <person name="Castelle C.J."/>
            <person name="Probst A.J."/>
            <person name="Thomas B.C."/>
            <person name="Singh A."/>
            <person name="Wilkins M.J."/>
            <person name="Karaoz U."/>
            <person name="Brodie E.L."/>
            <person name="Williams K.H."/>
            <person name="Hubbard S.S."/>
            <person name="Banfield J.F."/>
        </authorList>
    </citation>
    <scope>NUCLEOTIDE SEQUENCE [LARGE SCALE GENOMIC DNA]</scope>
</reference>
<proteinExistence type="predicted"/>